<name>A0A7X1NQD6_9MICC</name>
<dbReference type="SUPFAM" id="SSF52210">
    <property type="entry name" value="Succinyl-CoA synthetase domains"/>
    <property type="match status" value="2"/>
</dbReference>
<feature type="compositionally biased region" description="Low complexity" evidence="1">
    <location>
        <begin position="633"/>
        <end position="647"/>
    </location>
</feature>
<evidence type="ECO:0000259" key="2">
    <source>
        <dbReference type="PROSITE" id="PS51186"/>
    </source>
</evidence>
<dbReference type="SUPFAM" id="SSF51735">
    <property type="entry name" value="NAD(P)-binding Rossmann-fold domains"/>
    <property type="match status" value="1"/>
</dbReference>
<dbReference type="InterPro" id="IPR003781">
    <property type="entry name" value="CoA-bd"/>
</dbReference>
<dbReference type="Pfam" id="PF13549">
    <property type="entry name" value="ATP-grasp_5"/>
    <property type="match status" value="1"/>
</dbReference>
<dbReference type="Proteomes" id="UP000326464">
    <property type="component" value="Unassembled WGS sequence"/>
</dbReference>
<dbReference type="GO" id="GO:0016747">
    <property type="term" value="F:acyltransferase activity, transferring groups other than amino-acyl groups"/>
    <property type="evidence" value="ECO:0007669"/>
    <property type="project" value="InterPro"/>
</dbReference>
<dbReference type="PANTHER" id="PTHR42793:SF1">
    <property type="entry name" value="PEPTIDYL-LYSINE N-ACETYLTRANSFERASE PATZ"/>
    <property type="match status" value="1"/>
</dbReference>
<dbReference type="Pfam" id="PF13380">
    <property type="entry name" value="CoA_binding_2"/>
    <property type="match status" value="1"/>
</dbReference>
<organism evidence="3 4">
    <name type="scientific">Arthrobacter bussei</name>
    <dbReference type="NCBI Taxonomy" id="2594179"/>
    <lineage>
        <taxon>Bacteria</taxon>
        <taxon>Bacillati</taxon>
        <taxon>Actinomycetota</taxon>
        <taxon>Actinomycetes</taxon>
        <taxon>Micrococcales</taxon>
        <taxon>Micrococcaceae</taxon>
        <taxon>Arthrobacter</taxon>
    </lineage>
</organism>
<dbReference type="OrthoDB" id="190266at2"/>
<evidence type="ECO:0000313" key="3">
    <source>
        <dbReference type="EMBL" id="MPY11086.1"/>
    </source>
</evidence>
<protein>
    <submittedName>
        <fullName evidence="3">GNAT family N-acetyltransferase</fullName>
    </submittedName>
</protein>
<keyword evidence="3" id="KW-0808">Transferase</keyword>
<dbReference type="InterPro" id="IPR016181">
    <property type="entry name" value="Acyl_CoA_acyltransferase"/>
</dbReference>
<comment type="caution">
    <text evidence="3">The sequence shown here is derived from an EMBL/GenBank/DDBJ whole genome shotgun (WGS) entry which is preliminary data.</text>
</comment>
<feature type="region of interest" description="Disordered" evidence="1">
    <location>
        <begin position="606"/>
        <end position="654"/>
    </location>
</feature>
<dbReference type="Gene3D" id="3.30.1490.20">
    <property type="entry name" value="ATP-grasp fold, A domain"/>
    <property type="match status" value="1"/>
</dbReference>
<dbReference type="Pfam" id="PF13607">
    <property type="entry name" value="Succ_CoA_lig"/>
    <property type="match status" value="1"/>
</dbReference>
<sequence>MVADGQYPEYWEADVILRDGGTAHLRPISPTDADAVQAFHVRQSQASIYLRFFTYKAKLSAKELTRFTEVDHRDRVAFVITRGADIIGIGRYDRLDDPLEAEVAFNVSDHHQGRGVGSILLEHLAVAARENGIRRFSAEVLPENRKMITVFAEAGYEVERHFDDGVVMLSFDIDPTRKSQAVMEAREHRAEARSMAELLTPSSVAVVGASREWGTVGHALLEHLVDGGFTGRIHAVNPEAFELGGMISYASLAEVPEQVDLAVIAVPHEEVDAVVDDCARAGVKGLLVVTAGYADDAGEGMVRQRALVHRARAHGMRVVGPASLGLVNTDPLVRLNASMAPDLPERGALSLFSQSAGLGVLLYASAHRRGLGVSSVISAGNRADVSGNDAMQFWEDDPSTRAVGLYFESIGNPRKFSRIARRLARTKPVIVAKSDVTGLQLPPGHAVRTSQAPPGALDSMLRQSGVMRVETTEQLMDIAQIVASQPLPGGSGIAVFSNSSALGKVVADGVVSQGMTVARLRTDLQLDAGQSVALPALASAVDSALADPAVHAAVVTTLPARGLTAESVAACLQRCAESAGKPVIASFTGILDAALQLDGLVTAASAGGVSPAPPDATPEGHGKGGVQEDAAHDGSAPAGPSGAPAESVTTAADGQASTPLALPLQRGLPCFTSPGAALAALGAVVRYARWRARDHGEFLDPEGVDVDAAAAVLATARTRVADVELTRLTGGECVALMAAYGIRLLPSARFTTAEEAVAEATRLGWPVALKTMDEHLRHRLDLGGVRLSIDDAASLRRNIAQMERVLAPFGSFGMEVQSMAPAGQACSIRAIEDPLMGPVVSFGLAGDAVNLLDDWAHAVPPLSTVDAADLVRSPRASRKLFGYQGLPPADVPAIEDLLARVALLKDNHPEIARLDLNPVLVATSGLTVLSAAIDVGNPQRRTDSARRAMRD</sequence>
<dbReference type="SUPFAM" id="SSF56059">
    <property type="entry name" value="Glutathione synthetase ATP-binding domain-like"/>
    <property type="match status" value="1"/>
</dbReference>
<evidence type="ECO:0000256" key="1">
    <source>
        <dbReference type="SAM" id="MobiDB-lite"/>
    </source>
</evidence>
<dbReference type="GO" id="GO:0005524">
    <property type="term" value="F:ATP binding"/>
    <property type="evidence" value="ECO:0007669"/>
    <property type="project" value="InterPro"/>
</dbReference>
<gene>
    <name evidence="3" type="ORF">FNH21_10215</name>
</gene>
<dbReference type="Gene3D" id="3.40.50.261">
    <property type="entry name" value="Succinyl-CoA synthetase domains"/>
    <property type="match status" value="2"/>
</dbReference>
<keyword evidence="4" id="KW-1185">Reference proteome</keyword>
<dbReference type="InterPro" id="IPR032875">
    <property type="entry name" value="Succ_CoA_lig_flav_dom"/>
</dbReference>
<dbReference type="PROSITE" id="PS51186">
    <property type="entry name" value="GNAT"/>
    <property type="match status" value="1"/>
</dbReference>
<evidence type="ECO:0000313" key="4">
    <source>
        <dbReference type="Proteomes" id="UP000326464"/>
    </source>
</evidence>
<dbReference type="AlphaFoldDB" id="A0A7X1NQD6"/>
<dbReference type="Gene3D" id="3.40.630.30">
    <property type="match status" value="1"/>
</dbReference>
<reference evidence="4" key="1">
    <citation type="submission" date="2019-07" db="EMBL/GenBank/DDBJ databases">
        <title>Arthrobacter KR32 sp. nov., isolated from mountain cheese made of cows milk.</title>
        <authorList>
            <person name="Flegler A."/>
        </authorList>
    </citation>
    <scope>NUCLEOTIDE SEQUENCE [LARGE SCALE GENOMIC DNA]</scope>
    <source>
        <strain evidence="4">KR32</strain>
    </source>
</reference>
<dbReference type="EMBL" id="VJXX01000002">
    <property type="protein sequence ID" value="MPY11086.1"/>
    <property type="molecule type" value="Genomic_DNA"/>
</dbReference>
<dbReference type="InterPro" id="IPR000182">
    <property type="entry name" value="GNAT_dom"/>
</dbReference>
<dbReference type="InterPro" id="IPR036291">
    <property type="entry name" value="NAD(P)-bd_dom_sf"/>
</dbReference>
<dbReference type="CDD" id="cd04301">
    <property type="entry name" value="NAT_SF"/>
    <property type="match status" value="1"/>
</dbReference>
<dbReference type="SUPFAM" id="SSF55729">
    <property type="entry name" value="Acyl-CoA N-acyltransferases (Nat)"/>
    <property type="match status" value="1"/>
</dbReference>
<dbReference type="InterPro" id="IPR016102">
    <property type="entry name" value="Succinyl-CoA_synth-like"/>
</dbReference>
<dbReference type="SMART" id="SM00881">
    <property type="entry name" value="CoA_binding"/>
    <property type="match status" value="1"/>
</dbReference>
<dbReference type="RefSeq" id="WP_152814835.1">
    <property type="nucleotide sequence ID" value="NZ_VJXX01000002.1"/>
</dbReference>
<feature type="domain" description="N-acetyltransferase" evidence="2">
    <location>
        <begin position="23"/>
        <end position="174"/>
    </location>
</feature>
<dbReference type="InterPro" id="IPR013815">
    <property type="entry name" value="ATP_grasp_subdomain_1"/>
</dbReference>
<dbReference type="Gene3D" id="3.30.470.20">
    <property type="entry name" value="ATP-grasp fold, B domain"/>
    <property type="match status" value="1"/>
</dbReference>
<dbReference type="PANTHER" id="PTHR42793">
    <property type="entry name" value="COA BINDING DOMAIN CONTAINING PROTEIN"/>
    <property type="match status" value="1"/>
</dbReference>
<dbReference type="Pfam" id="PF00583">
    <property type="entry name" value="Acetyltransf_1"/>
    <property type="match status" value="1"/>
</dbReference>
<dbReference type="Gene3D" id="3.40.50.720">
    <property type="entry name" value="NAD(P)-binding Rossmann-like Domain"/>
    <property type="match status" value="1"/>
</dbReference>
<accession>A0A7X1NQD6</accession>
<proteinExistence type="predicted"/>